<evidence type="ECO:0000313" key="2">
    <source>
        <dbReference type="Proteomes" id="UP001066276"/>
    </source>
</evidence>
<accession>A0AAV7NGS5</accession>
<keyword evidence="2" id="KW-1185">Reference proteome</keyword>
<organism evidence="1 2">
    <name type="scientific">Pleurodeles waltl</name>
    <name type="common">Iberian ribbed newt</name>
    <dbReference type="NCBI Taxonomy" id="8319"/>
    <lineage>
        <taxon>Eukaryota</taxon>
        <taxon>Metazoa</taxon>
        <taxon>Chordata</taxon>
        <taxon>Craniata</taxon>
        <taxon>Vertebrata</taxon>
        <taxon>Euteleostomi</taxon>
        <taxon>Amphibia</taxon>
        <taxon>Batrachia</taxon>
        <taxon>Caudata</taxon>
        <taxon>Salamandroidea</taxon>
        <taxon>Salamandridae</taxon>
        <taxon>Pleurodelinae</taxon>
        <taxon>Pleurodeles</taxon>
    </lineage>
</organism>
<dbReference type="Proteomes" id="UP001066276">
    <property type="component" value="Chromosome 8"/>
</dbReference>
<evidence type="ECO:0000313" key="1">
    <source>
        <dbReference type="EMBL" id="KAJ1114292.1"/>
    </source>
</evidence>
<dbReference type="AlphaFoldDB" id="A0AAV7NGS5"/>
<dbReference type="EMBL" id="JANPWB010000012">
    <property type="protein sequence ID" value="KAJ1114292.1"/>
    <property type="molecule type" value="Genomic_DNA"/>
</dbReference>
<sequence length="135" mass="14745">MPGHSASLLRHLTGPAAGARLQPEPRLLHQKFRQTTPPVPLSGRAVPQFHAGNKIKQFTCRHLRRTIIRTLAQTCGVPDSKKAGVAECVYHAKKAIMGHQAEQRHPPKEGEALQSVLRSVLRSAAVEMIAAQAEL</sequence>
<reference evidence="1" key="1">
    <citation type="journal article" date="2022" name="bioRxiv">
        <title>Sequencing and chromosome-scale assembly of the giantPleurodeles waltlgenome.</title>
        <authorList>
            <person name="Brown T."/>
            <person name="Elewa A."/>
            <person name="Iarovenko S."/>
            <person name="Subramanian E."/>
            <person name="Araus A.J."/>
            <person name="Petzold A."/>
            <person name="Susuki M."/>
            <person name="Suzuki K.-i.T."/>
            <person name="Hayashi T."/>
            <person name="Toyoda A."/>
            <person name="Oliveira C."/>
            <person name="Osipova E."/>
            <person name="Leigh N.D."/>
            <person name="Simon A."/>
            <person name="Yun M.H."/>
        </authorList>
    </citation>
    <scope>NUCLEOTIDE SEQUENCE</scope>
    <source>
        <strain evidence="1">20211129_DDA</strain>
        <tissue evidence="1">Liver</tissue>
    </source>
</reference>
<protein>
    <submittedName>
        <fullName evidence="1">Uncharacterized protein</fullName>
    </submittedName>
</protein>
<comment type="caution">
    <text evidence="1">The sequence shown here is derived from an EMBL/GenBank/DDBJ whole genome shotgun (WGS) entry which is preliminary data.</text>
</comment>
<proteinExistence type="predicted"/>
<gene>
    <name evidence="1" type="ORF">NDU88_002531</name>
</gene>
<name>A0AAV7NGS5_PLEWA</name>